<name>A0ABU2G255_9EURY</name>
<feature type="domain" description="Transcription regulator TrmB N-terminal" evidence="2">
    <location>
        <begin position="4"/>
        <end position="71"/>
    </location>
</feature>
<sequence>MASLRDLGLSEYEARAYRSLLRTGATTAKELSRASDVPMGRIYDVLNSLEQHSLVRSQAASRPKKYVAVEPDTALDRLLETKRRELEEKAEQYQSVVDDLTDELETAEPVQGQFWTAAVGMDESVDLLLERLSAADDSLVIVAGALSPQFDLGRVGELVTGELEAALDRGVEVSVLMSPEIVDSLPRSVGQRYVERLEDHPRFEVRTTEQLPGTFNLIDDVEVCIEVPNPLDPGEAFAMIDLKDADFAADIREMFDPRWADADVLSLSTVDADG</sequence>
<evidence type="ECO:0000313" key="5">
    <source>
        <dbReference type="Proteomes" id="UP001254813"/>
    </source>
</evidence>
<evidence type="ECO:0000256" key="1">
    <source>
        <dbReference type="SAM" id="Coils"/>
    </source>
</evidence>
<dbReference type="SUPFAM" id="SSF56024">
    <property type="entry name" value="Phospholipase D/nuclease"/>
    <property type="match status" value="1"/>
</dbReference>
<dbReference type="PANTHER" id="PTHR34293">
    <property type="entry name" value="HTH-TYPE TRANSCRIPTIONAL REGULATOR TRMBL2"/>
    <property type="match status" value="1"/>
</dbReference>
<dbReference type="InterPro" id="IPR002831">
    <property type="entry name" value="Tscrpt_reg_TrmB_N"/>
</dbReference>
<dbReference type="RefSeq" id="WP_310928091.1">
    <property type="nucleotide sequence ID" value="NZ_JAMQOQ010000002.1"/>
</dbReference>
<dbReference type="InterPro" id="IPR051797">
    <property type="entry name" value="TrmB-like"/>
</dbReference>
<dbReference type="Pfam" id="PF24217">
    <property type="entry name" value="DUF7436"/>
    <property type="match status" value="1"/>
</dbReference>
<dbReference type="InterPro" id="IPR036390">
    <property type="entry name" value="WH_DNA-bd_sf"/>
</dbReference>
<dbReference type="Pfam" id="PF01978">
    <property type="entry name" value="TrmB"/>
    <property type="match status" value="1"/>
</dbReference>
<keyword evidence="1" id="KW-0175">Coiled coil</keyword>
<feature type="coiled-coil region" evidence="1">
    <location>
        <begin position="76"/>
        <end position="103"/>
    </location>
</feature>
<dbReference type="PANTHER" id="PTHR34293:SF1">
    <property type="entry name" value="HTH-TYPE TRANSCRIPTIONAL REGULATOR TRMBL2"/>
    <property type="match status" value="1"/>
</dbReference>
<dbReference type="Proteomes" id="UP001254813">
    <property type="component" value="Unassembled WGS sequence"/>
</dbReference>
<dbReference type="InterPro" id="IPR055859">
    <property type="entry name" value="DUF7436"/>
</dbReference>
<feature type="domain" description="DUF7436" evidence="3">
    <location>
        <begin position="109"/>
        <end position="264"/>
    </location>
</feature>
<evidence type="ECO:0000313" key="4">
    <source>
        <dbReference type="EMBL" id="MDS0294248.1"/>
    </source>
</evidence>
<reference evidence="4 5" key="1">
    <citation type="submission" date="2022-06" db="EMBL/GenBank/DDBJ databases">
        <title>Halogeometricum sp. a new haloarchaeum isolate from saline soil.</title>
        <authorList>
            <person name="Strakova D."/>
            <person name="Galisteo C."/>
            <person name="Sanchez-Porro C."/>
            <person name="Ventosa A."/>
        </authorList>
    </citation>
    <scope>NUCLEOTIDE SEQUENCE [LARGE SCALE GENOMIC DNA]</scope>
    <source>
        <strain evidence="5">S3BR25-2</strain>
    </source>
</reference>
<accession>A0ABU2G255</accession>
<proteinExistence type="predicted"/>
<protein>
    <submittedName>
        <fullName evidence="4">TrmB family transcriptional regulator</fullName>
    </submittedName>
</protein>
<comment type="caution">
    <text evidence="4">The sequence shown here is derived from an EMBL/GenBank/DDBJ whole genome shotgun (WGS) entry which is preliminary data.</text>
</comment>
<evidence type="ECO:0000259" key="2">
    <source>
        <dbReference type="Pfam" id="PF01978"/>
    </source>
</evidence>
<evidence type="ECO:0000259" key="3">
    <source>
        <dbReference type="Pfam" id="PF24217"/>
    </source>
</evidence>
<organism evidence="4 5">
    <name type="scientific">Halogeometricum luteum</name>
    <dbReference type="NCBI Taxonomy" id="2950537"/>
    <lineage>
        <taxon>Archaea</taxon>
        <taxon>Methanobacteriati</taxon>
        <taxon>Methanobacteriota</taxon>
        <taxon>Stenosarchaea group</taxon>
        <taxon>Halobacteria</taxon>
        <taxon>Halobacteriales</taxon>
        <taxon>Haloferacaceae</taxon>
        <taxon>Halogeometricum</taxon>
    </lineage>
</organism>
<dbReference type="InterPro" id="IPR036388">
    <property type="entry name" value="WH-like_DNA-bd_sf"/>
</dbReference>
<dbReference type="EMBL" id="JAMQOQ010000002">
    <property type="protein sequence ID" value="MDS0294248.1"/>
    <property type="molecule type" value="Genomic_DNA"/>
</dbReference>
<dbReference type="Gene3D" id="1.10.10.10">
    <property type="entry name" value="Winged helix-like DNA-binding domain superfamily/Winged helix DNA-binding domain"/>
    <property type="match status" value="1"/>
</dbReference>
<dbReference type="SUPFAM" id="SSF46785">
    <property type="entry name" value="Winged helix' DNA-binding domain"/>
    <property type="match status" value="1"/>
</dbReference>
<gene>
    <name evidence="4" type="ORF">NDI79_08695</name>
</gene>
<keyword evidence="5" id="KW-1185">Reference proteome</keyword>